<dbReference type="SMART" id="SM00248">
    <property type="entry name" value="ANK"/>
    <property type="match status" value="3"/>
</dbReference>
<keyword evidence="2 3" id="KW-0040">ANK repeat</keyword>
<dbReference type="Proteomes" id="UP001203297">
    <property type="component" value="Unassembled WGS sequence"/>
</dbReference>
<reference evidence="4" key="1">
    <citation type="journal article" date="2022" name="New Phytol.">
        <title>Evolutionary transition to the ectomycorrhizal habit in the genomes of a hyperdiverse lineage of mushroom-forming fungi.</title>
        <authorList>
            <person name="Looney B."/>
            <person name="Miyauchi S."/>
            <person name="Morin E."/>
            <person name="Drula E."/>
            <person name="Courty P.E."/>
            <person name="Kohler A."/>
            <person name="Kuo A."/>
            <person name="LaButti K."/>
            <person name="Pangilinan J."/>
            <person name="Lipzen A."/>
            <person name="Riley R."/>
            <person name="Andreopoulos W."/>
            <person name="He G."/>
            <person name="Johnson J."/>
            <person name="Nolan M."/>
            <person name="Tritt A."/>
            <person name="Barry K.W."/>
            <person name="Grigoriev I.V."/>
            <person name="Nagy L.G."/>
            <person name="Hibbett D."/>
            <person name="Henrissat B."/>
            <person name="Matheny P.B."/>
            <person name="Labbe J."/>
            <person name="Martin F.M."/>
        </authorList>
    </citation>
    <scope>NUCLEOTIDE SEQUENCE</scope>
    <source>
        <strain evidence="4">BPL690</strain>
    </source>
</reference>
<protein>
    <submittedName>
        <fullName evidence="4">Ankyrin repeat-containing domain protein</fullName>
    </submittedName>
</protein>
<feature type="repeat" description="ANK" evidence="3">
    <location>
        <begin position="63"/>
        <end position="91"/>
    </location>
</feature>
<proteinExistence type="predicted"/>
<feature type="non-terminal residue" evidence="4">
    <location>
        <position position="1"/>
    </location>
</feature>
<dbReference type="PANTHER" id="PTHR24171">
    <property type="entry name" value="ANKYRIN REPEAT DOMAIN-CONTAINING PROTEIN 39-RELATED"/>
    <property type="match status" value="1"/>
</dbReference>
<organism evidence="4 5">
    <name type="scientific">Multifurca ochricompacta</name>
    <dbReference type="NCBI Taxonomy" id="376703"/>
    <lineage>
        <taxon>Eukaryota</taxon>
        <taxon>Fungi</taxon>
        <taxon>Dikarya</taxon>
        <taxon>Basidiomycota</taxon>
        <taxon>Agaricomycotina</taxon>
        <taxon>Agaricomycetes</taxon>
        <taxon>Russulales</taxon>
        <taxon>Russulaceae</taxon>
        <taxon>Multifurca</taxon>
    </lineage>
</organism>
<dbReference type="InterPro" id="IPR002110">
    <property type="entry name" value="Ankyrin_rpt"/>
</dbReference>
<evidence type="ECO:0000256" key="1">
    <source>
        <dbReference type="ARBA" id="ARBA00022737"/>
    </source>
</evidence>
<dbReference type="Gene3D" id="1.25.40.20">
    <property type="entry name" value="Ankyrin repeat-containing domain"/>
    <property type="match status" value="1"/>
</dbReference>
<evidence type="ECO:0000313" key="4">
    <source>
        <dbReference type="EMBL" id="KAI0296493.1"/>
    </source>
</evidence>
<dbReference type="PROSITE" id="PS50088">
    <property type="entry name" value="ANK_REPEAT"/>
    <property type="match status" value="2"/>
</dbReference>
<feature type="repeat" description="ANK" evidence="3">
    <location>
        <begin position="30"/>
        <end position="59"/>
    </location>
</feature>
<dbReference type="SUPFAM" id="SSF48403">
    <property type="entry name" value="Ankyrin repeat"/>
    <property type="match status" value="1"/>
</dbReference>
<keyword evidence="5" id="KW-1185">Reference proteome</keyword>
<dbReference type="PROSITE" id="PS50297">
    <property type="entry name" value="ANK_REP_REGION"/>
    <property type="match status" value="2"/>
</dbReference>
<keyword evidence="1" id="KW-0677">Repeat</keyword>
<dbReference type="AlphaFoldDB" id="A0AAD4LZB5"/>
<dbReference type="PANTHER" id="PTHR24171:SF9">
    <property type="entry name" value="ANKYRIN REPEAT DOMAIN-CONTAINING PROTEIN 39"/>
    <property type="match status" value="1"/>
</dbReference>
<dbReference type="EMBL" id="WTXG01000048">
    <property type="protein sequence ID" value="KAI0296493.1"/>
    <property type="molecule type" value="Genomic_DNA"/>
</dbReference>
<name>A0AAD4LZB5_9AGAM</name>
<feature type="non-terminal residue" evidence="4">
    <location>
        <position position="91"/>
    </location>
</feature>
<comment type="caution">
    <text evidence="4">The sequence shown here is derived from an EMBL/GenBank/DDBJ whole genome shotgun (WGS) entry which is preliminary data.</text>
</comment>
<evidence type="ECO:0000313" key="5">
    <source>
        <dbReference type="Proteomes" id="UP001203297"/>
    </source>
</evidence>
<accession>A0AAD4LZB5</accession>
<evidence type="ECO:0000256" key="3">
    <source>
        <dbReference type="PROSITE-ProRule" id="PRU00023"/>
    </source>
</evidence>
<evidence type="ECO:0000256" key="2">
    <source>
        <dbReference type="ARBA" id="ARBA00023043"/>
    </source>
</evidence>
<dbReference type="Pfam" id="PF12796">
    <property type="entry name" value="Ank_2"/>
    <property type="match status" value="1"/>
</dbReference>
<dbReference type="InterPro" id="IPR036770">
    <property type="entry name" value="Ankyrin_rpt-contain_sf"/>
</dbReference>
<sequence length="91" mass="10197">LHYAAICGVRDVVEWLVTIHSQDVNTWNRYSTTPLRYVSHRGDLEVGRYLIGHGADVNAWGCKGWTPLRHVVDGGHLEVVQLLLDHGAEPV</sequence>
<gene>
    <name evidence="4" type="ORF">B0F90DRAFT_1555282</name>
</gene>